<accession>A0AAV2E9J7</accession>
<reference evidence="2 3" key="1">
    <citation type="submission" date="2024-04" db="EMBL/GenBank/DDBJ databases">
        <authorList>
            <person name="Fracassetti M."/>
        </authorList>
    </citation>
    <scope>NUCLEOTIDE SEQUENCE [LARGE SCALE GENOMIC DNA]</scope>
</reference>
<keyword evidence="3" id="KW-1185">Reference proteome</keyword>
<proteinExistence type="predicted"/>
<evidence type="ECO:0000313" key="3">
    <source>
        <dbReference type="Proteomes" id="UP001497516"/>
    </source>
</evidence>
<feature type="compositionally biased region" description="Basic and acidic residues" evidence="1">
    <location>
        <begin position="7"/>
        <end position="25"/>
    </location>
</feature>
<evidence type="ECO:0000313" key="2">
    <source>
        <dbReference type="EMBL" id="CAL1382560.1"/>
    </source>
</evidence>
<sequence length="74" mass="8126">MMAATENDGREKERCDGERRDEGRGRYPCGDDDGGWWEAKATTAAAGWLQRWLEEGEMEAGVGGDMERRMGGGG</sequence>
<dbReference type="AlphaFoldDB" id="A0AAV2E9J7"/>
<dbReference type="Proteomes" id="UP001497516">
    <property type="component" value="Chromosome 4"/>
</dbReference>
<gene>
    <name evidence="2" type="ORF">LTRI10_LOCUS23877</name>
</gene>
<dbReference type="EMBL" id="OZ034817">
    <property type="protein sequence ID" value="CAL1382560.1"/>
    <property type="molecule type" value="Genomic_DNA"/>
</dbReference>
<protein>
    <submittedName>
        <fullName evidence="2">Uncharacterized protein</fullName>
    </submittedName>
</protein>
<organism evidence="2 3">
    <name type="scientific">Linum trigynum</name>
    <dbReference type="NCBI Taxonomy" id="586398"/>
    <lineage>
        <taxon>Eukaryota</taxon>
        <taxon>Viridiplantae</taxon>
        <taxon>Streptophyta</taxon>
        <taxon>Embryophyta</taxon>
        <taxon>Tracheophyta</taxon>
        <taxon>Spermatophyta</taxon>
        <taxon>Magnoliopsida</taxon>
        <taxon>eudicotyledons</taxon>
        <taxon>Gunneridae</taxon>
        <taxon>Pentapetalae</taxon>
        <taxon>rosids</taxon>
        <taxon>fabids</taxon>
        <taxon>Malpighiales</taxon>
        <taxon>Linaceae</taxon>
        <taxon>Linum</taxon>
    </lineage>
</organism>
<feature type="region of interest" description="Disordered" evidence="1">
    <location>
        <begin position="1"/>
        <end position="35"/>
    </location>
</feature>
<name>A0AAV2E9J7_9ROSI</name>
<evidence type="ECO:0000256" key="1">
    <source>
        <dbReference type="SAM" id="MobiDB-lite"/>
    </source>
</evidence>